<evidence type="ECO:0000313" key="3">
    <source>
        <dbReference type="Proteomes" id="UP000249218"/>
    </source>
</evidence>
<organism evidence="2 3">
    <name type="scientific">Helicoverpa armigera</name>
    <name type="common">Cotton bollworm</name>
    <name type="synonym">Heliothis armigera</name>
    <dbReference type="NCBI Taxonomy" id="29058"/>
    <lineage>
        <taxon>Eukaryota</taxon>
        <taxon>Metazoa</taxon>
        <taxon>Ecdysozoa</taxon>
        <taxon>Arthropoda</taxon>
        <taxon>Hexapoda</taxon>
        <taxon>Insecta</taxon>
        <taxon>Pterygota</taxon>
        <taxon>Neoptera</taxon>
        <taxon>Endopterygota</taxon>
        <taxon>Lepidoptera</taxon>
        <taxon>Glossata</taxon>
        <taxon>Ditrysia</taxon>
        <taxon>Noctuoidea</taxon>
        <taxon>Noctuidae</taxon>
        <taxon>Heliothinae</taxon>
        <taxon>Helicoverpa</taxon>
    </lineage>
</organism>
<gene>
    <name evidence="2" type="primary">HaOG211294</name>
    <name evidence="2" type="ORF">B5X24_HaOG211294</name>
</gene>
<feature type="chain" id="PRO_5015970241" evidence="1">
    <location>
        <begin position="20"/>
        <end position="120"/>
    </location>
</feature>
<accession>A0A2W1BKZ1</accession>
<proteinExistence type="predicted"/>
<dbReference type="Proteomes" id="UP000249218">
    <property type="component" value="Unassembled WGS sequence"/>
</dbReference>
<dbReference type="AlphaFoldDB" id="A0A2W1BKZ1"/>
<keyword evidence="3" id="KW-1185">Reference proteome</keyword>
<evidence type="ECO:0000256" key="1">
    <source>
        <dbReference type="SAM" id="SignalP"/>
    </source>
</evidence>
<evidence type="ECO:0000313" key="2">
    <source>
        <dbReference type="EMBL" id="PZC72343.1"/>
    </source>
</evidence>
<name>A0A2W1BKZ1_HELAM</name>
<sequence length="120" mass="13081">MSVMRLICLLSCRIVVPSSYESEGIVGAPVCAQMLVHYNVSCAANLSPQRLFEILLPLYIVGTNHIYLKTLAQNKLIDISCYYSDSEIISRASAVVTSSDDLEMVQVQVYCVGVVGTCKG</sequence>
<reference evidence="2 3" key="1">
    <citation type="journal article" date="2017" name="BMC Biol.">
        <title>Genomic innovations, transcriptional plasticity and gene loss underlying the evolution and divergence of two highly polyphagous and invasive Helicoverpa pest species.</title>
        <authorList>
            <person name="Pearce S.L."/>
            <person name="Clarke D.F."/>
            <person name="East P.D."/>
            <person name="Elfekih S."/>
            <person name="Gordon K.H."/>
            <person name="Jermiin L.S."/>
            <person name="McGaughran A."/>
            <person name="Oakeshott J.G."/>
            <person name="Papanikolaou A."/>
            <person name="Perera O.P."/>
            <person name="Rane R.V."/>
            <person name="Richards S."/>
            <person name="Tay W.T."/>
            <person name="Walsh T.K."/>
            <person name="Anderson A."/>
            <person name="Anderson C.J."/>
            <person name="Asgari S."/>
            <person name="Board P.G."/>
            <person name="Bretschneider A."/>
            <person name="Campbell P.M."/>
            <person name="Chertemps T."/>
            <person name="Christeller J.T."/>
            <person name="Coppin C.W."/>
            <person name="Downes S.J."/>
            <person name="Duan G."/>
            <person name="Farnsworth C.A."/>
            <person name="Good R.T."/>
            <person name="Han L.B."/>
            <person name="Han Y.C."/>
            <person name="Hatje K."/>
            <person name="Horne I."/>
            <person name="Huang Y.P."/>
            <person name="Hughes D.S."/>
            <person name="Jacquin-Joly E."/>
            <person name="James W."/>
            <person name="Jhangiani S."/>
            <person name="Kollmar M."/>
            <person name="Kuwar S.S."/>
            <person name="Li S."/>
            <person name="Liu N.Y."/>
            <person name="Maibeche M.T."/>
            <person name="Miller J.R."/>
            <person name="Montagne N."/>
            <person name="Perry T."/>
            <person name="Qu J."/>
            <person name="Song S.V."/>
            <person name="Sutton G.G."/>
            <person name="Vogel H."/>
            <person name="Walenz B.P."/>
            <person name="Xu W."/>
            <person name="Zhang H.J."/>
            <person name="Zou Z."/>
            <person name="Batterham P."/>
            <person name="Edwards O.R."/>
            <person name="Feyereisen R."/>
            <person name="Gibbs R.A."/>
            <person name="Heckel D.G."/>
            <person name="McGrath A."/>
            <person name="Robin C."/>
            <person name="Scherer S.E."/>
            <person name="Worley K.C."/>
            <person name="Wu Y.D."/>
        </authorList>
    </citation>
    <scope>NUCLEOTIDE SEQUENCE [LARGE SCALE GENOMIC DNA]</scope>
    <source>
        <strain evidence="2">Harm_GR_Male_#8</strain>
        <tissue evidence="2">Whole organism</tissue>
    </source>
</reference>
<keyword evidence="1" id="KW-0732">Signal</keyword>
<protein>
    <submittedName>
        <fullName evidence="2">Uncharacterized protein</fullName>
    </submittedName>
</protein>
<dbReference type="EMBL" id="KZ150195">
    <property type="protein sequence ID" value="PZC72343.1"/>
    <property type="molecule type" value="Genomic_DNA"/>
</dbReference>
<feature type="signal peptide" evidence="1">
    <location>
        <begin position="1"/>
        <end position="19"/>
    </location>
</feature>